<evidence type="ECO:0000313" key="3">
    <source>
        <dbReference type="Proteomes" id="UP000198765"/>
    </source>
</evidence>
<accession>A0A1A9A7J0</accession>
<dbReference type="Proteomes" id="UP000198765">
    <property type="component" value="Chromosome I"/>
</dbReference>
<dbReference type="AlphaFoldDB" id="A0A1A9A7J0"/>
<name>A0A1A9A7J0_9ACTN</name>
<reference evidence="2 3" key="1">
    <citation type="submission" date="2016-06" db="EMBL/GenBank/DDBJ databases">
        <authorList>
            <person name="Kjaerup R.B."/>
            <person name="Dalgaard T.S."/>
            <person name="Juul-Madsen H.R."/>
        </authorList>
    </citation>
    <scope>NUCLEOTIDE SEQUENCE [LARGE SCALE GENOMIC DNA]</scope>
    <source>
        <strain evidence="2 3">DSM 45248</strain>
    </source>
</reference>
<proteinExistence type="predicted"/>
<evidence type="ECO:0000256" key="1">
    <source>
        <dbReference type="SAM" id="MobiDB-lite"/>
    </source>
</evidence>
<dbReference type="PATRIC" id="fig|299146.4.peg.4463"/>
<organism evidence="2 3">
    <name type="scientific">Micromonospora narathiwatensis</name>
    <dbReference type="NCBI Taxonomy" id="299146"/>
    <lineage>
        <taxon>Bacteria</taxon>
        <taxon>Bacillati</taxon>
        <taxon>Actinomycetota</taxon>
        <taxon>Actinomycetes</taxon>
        <taxon>Micromonosporales</taxon>
        <taxon>Micromonosporaceae</taxon>
        <taxon>Micromonospora</taxon>
    </lineage>
</organism>
<evidence type="ECO:0000313" key="2">
    <source>
        <dbReference type="EMBL" id="SBT52135.1"/>
    </source>
</evidence>
<keyword evidence="3" id="KW-1185">Reference proteome</keyword>
<sequence length="255" mass="25977">MAWGVLLAGLTWWSVRHDPPTVREQRSLDQAGPVVDRAVGELLAAVGRDGVPAIAPDQLDRGCRITPLEDGAELTRGVEVVVAGDDVGGLLQRMADRLPSQWRAGVRTSAGGPILRADAGEFVAVEGRSTGPGRALVTATTGCRPIGTGYRAPGPTGAERESAEASRALAAWGDAAGPVEVLAAPCPSGGTARTARAESAGGASDTPLAGAFRDTVGAPAVRDTADLYAARSDVAVLADRVDDRVRVAVTTGCPA</sequence>
<protein>
    <submittedName>
        <fullName evidence="2">Uncharacterized protein</fullName>
    </submittedName>
</protein>
<feature type="region of interest" description="Disordered" evidence="1">
    <location>
        <begin position="188"/>
        <end position="207"/>
    </location>
</feature>
<gene>
    <name evidence="2" type="ORF">GA0070621_4313</name>
</gene>
<dbReference type="EMBL" id="LT594324">
    <property type="protein sequence ID" value="SBT52135.1"/>
    <property type="molecule type" value="Genomic_DNA"/>
</dbReference>